<dbReference type="SMART" id="SM00347">
    <property type="entry name" value="HTH_MARR"/>
    <property type="match status" value="1"/>
</dbReference>
<keyword evidence="2" id="KW-0238">DNA-binding</keyword>
<dbReference type="PANTHER" id="PTHR33164">
    <property type="entry name" value="TRANSCRIPTIONAL REGULATOR, MARR FAMILY"/>
    <property type="match status" value="1"/>
</dbReference>
<dbReference type="PANTHER" id="PTHR33164:SF43">
    <property type="entry name" value="HTH-TYPE TRANSCRIPTIONAL REPRESSOR YETL"/>
    <property type="match status" value="1"/>
</dbReference>
<gene>
    <name evidence="5" type="ORF">M5J20_03605</name>
</gene>
<keyword evidence="6" id="KW-1185">Reference proteome</keyword>
<keyword evidence="1" id="KW-0805">Transcription regulation</keyword>
<dbReference type="Proteomes" id="UP001204000">
    <property type="component" value="Unassembled WGS sequence"/>
</dbReference>
<dbReference type="SUPFAM" id="SSF46785">
    <property type="entry name" value="Winged helix' DNA-binding domain"/>
    <property type="match status" value="1"/>
</dbReference>
<sequence length="150" mass="17289">MERFHWLDEHDADVWTTLWDFITWVPSHFDEHLKSTHKMAFVDYLTMLAIAQAENHRTTMSQLAGGTHMSPSRLSHVMDRLESRGLTERHRSTQDRRSTIASLTPEGVEFMVHATPDLIHTLQASIFEAVSVEEADQLKAILTKIRDHAK</sequence>
<dbReference type="InterPro" id="IPR055166">
    <property type="entry name" value="Transc_reg_Sar_Rot_HTH"/>
</dbReference>
<evidence type="ECO:0000313" key="6">
    <source>
        <dbReference type="Proteomes" id="UP001204000"/>
    </source>
</evidence>
<evidence type="ECO:0000256" key="1">
    <source>
        <dbReference type="ARBA" id="ARBA00023015"/>
    </source>
</evidence>
<evidence type="ECO:0000259" key="4">
    <source>
        <dbReference type="PROSITE" id="PS50995"/>
    </source>
</evidence>
<dbReference type="EMBL" id="JAMFTQ010000003">
    <property type="protein sequence ID" value="MCP1387274.1"/>
    <property type="molecule type" value="Genomic_DNA"/>
</dbReference>
<dbReference type="RefSeq" id="WP_253576418.1">
    <property type="nucleotide sequence ID" value="NZ_JAMFTQ010000003.1"/>
</dbReference>
<dbReference type="PRINTS" id="PR00598">
    <property type="entry name" value="HTHMARR"/>
</dbReference>
<proteinExistence type="predicted"/>
<comment type="caution">
    <text evidence="5">The sequence shown here is derived from an EMBL/GenBank/DDBJ whole genome shotgun (WGS) entry which is preliminary data.</text>
</comment>
<dbReference type="InterPro" id="IPR036388">
    <property type="entry name" value="WH-like_DNA-bd_sf"/>
</dbReference>
<protein>
    <submittedName>
        <fullName evidence="5">MarR family transcriptional regulator</fullName>
    </submittedName>
</protein>
<dbReference type="InterPro" id="IPR000835">
    <property type="entry name" value="HTH_MarR-typ"/>
</dbReference>
<evidence type="ECO:0000313" key="5">
    <source>
        <dbReference type="EMBL" id="MCP1387274.1"/>
    </source>
</evidence>
<evidence type="ECO:0000256" key="2">
    <source>
        <dbReference type="ARBA" id="ARBA00023125"/>
    </source>
</evidence>
<organism evidence="5 6">
    <name type="scientific">Corynebacterium stercoris</name>
    <dbReference type="NCBI Taxonomy" id="2943490"/>
    <lineage>
        <taxon>Bacteria</taxon>
        <taxon>Bacillati</taxon>
        <taxon>Actinomycetota</taxon>
        <taxon>Actinomycetes</taxon>
        <taxon>Mycobacteriales</taxon>
        <taxon>Corynebacteriaceae</taxon>
        <taxon>Corynebacterium</taxon>
    </lineage>
</organism>
<dbReference type="InterPro" id="IPR039422">
    <property type="entry name" value="MarR/SlyA-like"/>
</dbReference>
<keyword evidence="3" id="KW-0804">Transcription</keyword>
<reference evidence="5" key="1">
    <citation type="submission" date="2022-05" db="EMBL/GenBank/DDBJ databases">
        <title>Corynebacterium sp. TA-R-1 sp. nov., isolated from human feces.</title>
        <authorList>
            <person name="Shamsuzzaman M."/>
            <person name="Dahal R.H."/>
        </authorList>
    </citation>
    <scope>NUCLEOTIDE SEQUENCE</scope>
    <source>
        <strain evidence="5">TA-R-1</strain>
    </source>
</reference>
<accession>A0ABT1FZS3</accession>
<dbReference type="InterPro" id="IPR036390">
    <property type="entry name" value="WH_DNA-bd_sf"/>
</dbReference>
<feature type="domain" description="HTH marR-type" evidence="4">
    <location>
        <begin position="1"/>
        <end position="147"/>
    </location>
</feature>
<name>A0ABT1FZS3_9CORY</name>
<dbReference type="Pfam" id="PF22381">
    <property type="entry name" value="Staph_reg_Sar_Rot"/>
    <property type="match status" value="1"/>
</dbReference>
<dbReference type="Gene3D" id="1.10.10.10">
    <property type="entry name" value="Winged helix-like DNA-binding domain superfamily/Winged helix DNA-binding domain"/>
    <property type="match status" value="1"/>
</dbReference>
<evidence type="ECO:0000256" key="3">
    <source>
        <dbReference type="ARBA" id="ARBA00023163"/>
    </source>
</evidence>
<dbReference type="PROSITE" id="PS50995">
    <property type="entry name" value="HTH_MARR_2"/>
    <property type="match status" value="1"/>
</dbReference>